<dbReference type="Gene3D" id="1.20.58.760">
    <property type="entry name" value="Peptidase M41"/>
    <property type="match status" value="1"/>
</dbReference>
<dbReference type="InterPro" id="IPR027417">
    <property type="entry name" value="P-loop_NTPase"/>
</dbReference>
<evidence type="ECO:0000256" key="2">
    <source>
        <dbReference type="ARBA" id="ARBA00022840"/>
    </source>
</evidence>
<dbReference type="AlphaFoldDB" id="A0A6C0BCF4"/>
<dbReference type="EMBL" id="MN739121">
    <property type="protein sequence ID" value="QHS89947.1"/>
    <property type="molecule type" value="Genomic_DNA"/>
</dbReference>
<dbReference type="FunFam" id="3.40.50.300:FF:001025">
    <property type="entry name" value="ATPase family, AAA domain-containing 2B"/>
    <property type="match status" value="1"/>
</dbReference>
<dbReference type="PANTHER" id="PTHR23076:SF97">
    <property type="entry name" value="ATP-DEPENDENT ZINC METALLOPROTEASE YME1L1"/>
    <property type="match status" value="1"/>
</dbReference>
<evidence type="ECO:0000313" key="6">
    <source>
        <dbReference type="EMBL" id="QHS89947.1"/>
    </source>
</evidence>
<dbReference type="GO" id="GO:0016887">
    <property type="term" value="F:ATP hydrolysis activity"/>
    <property type="evidence" value="ECO:0007669"/>
    <property type="project" value="InterPro"/>
</dbReference>
<proteinExistence type="predicted"/>
<keyword evidence="2" id="KW-0067">ATP-binding</keyword>
<dbReference type="GO" id="GO:0005524">
    <property type="term" value="F:ATP binding"/>
    <property type="evidence" value="ECO:0007669"/>
    <property type="project" value="UniProtKB-KW"/>
</dbReference>
<dbReference type="SMART" id="SM00382">
    <property type="entry name" value="AAA"/>
    <property type="match status" value="1"/>
</dbReference>
<dbReference type="GO" id="GO:0004176">
    <property type="term" value="F:ATP-dependent peptidase activity"/>
    <property type="evidence" value="ECO:0007669"/>
    <property type="project" value="InterPro"/>
</dbReference>
<feature type="domain" description="AAA+ ATPase" evidence="5">
    <location>
        <begin position="149"/>
        <end position="288"/>
    </location>
</feature>
<dbReference type="Pfam" id="PF01434">
    <property type="entry name" value="Peptidase_M41"/>
    <property type="match status" value="1"/>
</dbReference>
<dbReference type="Gene3D" id="1.10.8.60">
    <property type="match status" value="1"/>
</dbReference>
<dbReference type="PROSITE" id="PS00674">
    <property type="entry name" value="AAA"/>
    <property type="match status" value="1"/>
</dbReference>
<dbReference type="InterPro" id="IPR003960">
    <property type="entry name" value="ATPase_AAA_CS"/>
</dbReference>
<organism evidence="6">
    <name type="scientific">viral metagenome</name>
    <dbReference type="NCBI Taxonomy" id="1070528"/>
    <lineage>
        <taxon>unclassified sequences</taxon>
        <taxon>metagenomes</taxon>
        <taxon>organismal metagenomes</taxon>
    </lineage>
</organism>
<evidence type="ECO:0000256" key="3">
    <source>
        <dbReference type="ARBA" id="ARBA00023054"/>
    </source>
</evidence>
<dbReference type="GO" id="GO:0030163">
    <property type="term" value="P:protein catabolic process"/>
    <property type="evidence" value="ECO:0007669"/>
    <property type="project" value="TreeGrafter"/>
</dbReference>
<protein>
    <recommendedName>
        <fullName evidence="5">AAA+ ATPase domain-containing protein</fullName>
    </recommendedName>
</protein>
<evidence type="ECO:0000256" key="4">
    <source>
        <dbReference type="SAM" id="MobiDB-lite"/>
    </source>
</evidence>
<name>A0A6C0BCF4_9ZZZZ</name>
<sequence length="560" mass="63201">MFSDDFDEREYFYNNLLQRLNSKNQTVRDRAILTDPLEILNKTLAAFGLELEINEPLFIDDSAFLTREEKQKLNDKQRLKYTPPPGFRGYGPEGKKDEDNNKLGVFDVLRDSDKTFKDVGGCFDLKDELLQVVDFLKNPEIYEGISVRPLRGVMLTGSPGTGKTLLAKALAGECECNFIFCSGSDFAQKYVGEGPKLIGNLFDTARSNSPCIIFIDEIDSFAKTRSSSSDEAGSSYDQNLNKFLFEMDGFKKNNQIIVIGATNRVEVIDPAVLRSGRMDTIIHVPLPDRETMAEIIKIHSKGKPMTKDVKLKDLLDLFDSFSGAQVESCLNDAMLYALRNGRREMSLDDLEISVDRLLVGKQVNSRKKTDKELKRTAVHEIGHALVAYFCKNYRDLISVKINKSSPKASGHARFKNSDTEETSLKENYFNHLKVLFGGRVAESIIYPEDSSAGPSQDLKDALNLAYEMIEIGFADMPIYPNKSQKYLTEIDDQIAKILTEAEIASKLILEKYKDLIPILADELLKKRSLSNQELSDLIVKNIRFPPNKKYGPWNNKNKGI</sequence>
<dbReference type="GO" id="GO:0005886">
    <property type="term" value="C:plasma membrane"/>
    <property type="evidence" value="ECO:0007669"/>
    <property type="project" value="TreeGrafter"/>
</dbReference>
<evidence type="ECO:0000259" key="5">
    <source>
        <dbReference type="SMART" id="SM00382"/>
    </source>
</evidence>
<accession>A0A6C0BCF4</accession>
<dbReference type="InterPro" id="IPR003593">
    <property type="entry name" value="AAA+_ATPase"/>
</dbReference>
<dbReference type="InterPro" id="IPR003959">
    <property type="entry name" value="ATPase_AAA_core"/>
</dbReference>
<dbReference type="SUPFAM" id="SSF140990">
    <property type="entry name" value="FtsH protease domain-like"/>
    <property type="match status" value="1"/>
</dbReference>
<dbReference type="SUPFAM" id="SSF52540">
    <property type="entry name" value="P-loop containing nucleoside triphosphate hydrolases"/>
    <property type="match status" value="1"/>
</dbReference>
<keyword evidence="3" id="KW-0175">Coiled coil</keyword>
<dbReference type="GO" id="GO:0006508">
    <property type="term" value="P:proteolysis"/>
    <property type="evidence" value="ECO:0007669"/>
    <property type="project" value="InterPro"/>
</dbReference>
<dbReference type="Gene3D" id="3.40.50.300">
    <property type="entry name" value="P-loop containing nucleotide triphosphate hydrolases"/>
    <property type="match status" value="1"/>
</dbReference>
<reference evidence="6" key="1">
    <citation type="journal article" date="2020" name="Nature">
        <title>Giant virus diversity and host interactions through global metagenomics.</title>
        <authorList>
            <person name="Schulz F."/>
            <person name="Roux S."/>
            <person name="Paez-Espino D."/>
            <person name="Jungbluth S."/>
            <person name="Walsh D.A."/>
            <person name="Denef V.J."/>
            <person name="McMahon K.D."/>
            <person name="Konstantinidis K.T."/>
            <person name="Eloe-Fadrosh E.A."/>
            <person name="Kyrpides N.C."/>
            <person name="Woyke T."/>
        </authorList>
    </citation>
    <scope>NUCLEOTIDE SEQUENCE</scope>
    <source>
        <strain evidence="6">GVMAG-M-3300010160-4</strain>
    </source>
</reference>
<feature type="region of interest" description="Disordered" evidence="4">
    <location>
        <begin position="75"/>
        <end position="98"/>
    </location>
</feature>
<dbReference type="PANTHER" id="PTHR23076">
    <property type="entry name" value="METALLOPROTEASE M41 FTSH"/>
    <property type="match status" value="1"/>
</dbReference>
<evidence type="ECO:0000256" key="1">
    <source>
        <dbReference type="ARBA" id="ARBA00022741"/>
    </source>
</evidence>
<dbReference type="Pfam" id="PF00004">
    <property type="entry name" value="AAA"/>
    <property type="match status" value="1"/>
</dbReference>
<dbReference type="GO" id="GO:0004222">
    <property type="term" value="F:metalloendopeptidase activity"/>
    <property type="evidence" value="ECO:0007669"/>
    <property type="project" value="InterPro"/>
</dbReference>
<keyword evidence="1" id="KW-0547">Nucleotide-binding</keyword>
<dbReference type="InterPro" id="IPR000642">
    <property type="entry name" value="Peptidase_M41"/>
</dbReference>
<dbReference type="InterPro" id="IPR037219">
    <property type="entry name" value="Peptidase_M41-like"/>
</dbReference>